<protein>
    <submittedName>
        <fullName evidence="2">Uncharacterized protein</fullName>
    </submittedName>
</protein>
<dbReference type="RefSeq" id="WP_063497136.1">
    <property type="nucleotide sequence ID" value="NZ_CP014578.1"/>
</dbReference>
<dbReference type="Proteomes" id="UP000076852">
    <property type="component" value="Chromosome 1"/>
</dbReference>
<evidence type="ECO:0000256" key="1">
    <source>
        <dbReference type="SAM" id="SignalP"/>
    </source>
</evidence>
<dbReference type="STRING" id="1804984.AYM40_16445"/>
<feature type="signal peptide" evidence="1">
    <location>
        <begin position="1"/>
        <end position="29"/>
    </location>
</feature>
<keyword evidence="3" id="KW-1185">Reference proteome</keyword>
<dbReference type="EMBL" id="CP014578">
    <property type="protein sequence ID" value="ANB73770.1"/>
    <property type="molecule type" value="Genomic_DNA"/>
</dbReference>
<evidence type="ECO:0000313" key="2">
    <source>
        <dbReference type="EMBL" id="ANB73770.1"/>
    </source>
</evidence>
<evidence type="ECO:0000313" key="3">
    <source>
        <dbReference type="Proteomes" id="UP000076852"/>
    </source>
</evidence>
<gene>
    <name evidence="2" type="ORF">AYM40_16445</name>
</gene>
<keyword evidence="1" id="KW-0732">Signal</keyword>
<accession>A0A160FME3</accession>
<sequence>MNRQHGIATAFIAFLASAIALLVSGAAVASDSYLCIADLSTGFSFNKDTGEWHRANFAAGEKYVLSKAKEGGWVVREMGQEHPLLRCPGDFNAGNNLICSDGINDFRMNRHLLRYLKAFLIGYYVDYSDLRGLPGIPEMKEGGDTPELEIGKCTPI</sequence>
<dbReference type="KEGG" id="buz:AYM40_16445"/>
<dbReference type="OrthoDB" id="8456451at2"/>
<feature type="chain" id="PRO_5007813712" evidence="1">
    <location>
        <begin position="30"/>
        <end position="156"/>
    </location>
</feature>
<name>A0A160FME3_9BURK</name>
<dbReference type="AlphaFoldDB" id="A0A160FME3"/>
<reference evidence="2 3" key="1">
    <citation type="journal article" date="2016" name="Gene">
        <title>PacBio SMRT assembly of a complex multi-replicon genome reveals chlorocatechol degradative operon in a region of genome plasticity.</title>
        <authorList>
            <person name="Ricker N."/>
            <person name="Shen S.Y."/>
            <person name="Goordial J."/>
            <person name="Jin S."/>
            <person name="Fulthorpe R.R."/>
        </authorList>
    </citation>
    <scope>NUCLEOTIDE SEQUENCE [LARGE SCALE GENOMIC DNA]</scope>
    <source>
        <strain evidence="2 3">OLGA172</strain>
    </source>
</reference>
<organism evidence="2 3">
    <name type="scientific">Paraburkholderia phytofirmans OLGA172</name>
    <dbReference type="NCBI Taxonomy" id="1417228"/>
    <lineage>
        <taxon>Bacteria</taxon>
        <taxon>Pseudomonadati</taxon>
        <taxon>Pseudomonadota</taxon>
        <taxon>Betaproteobacteria</taxon>
        <taxon>Burkholderiales</taxon>
        <taxon>Burkholderiaceae</taxon>
        <taxon>Paraburkholderia</taxon>
    </lineage>
</organism>
<proteinExistence type="predicted"/>